<organism evidence="1 2">
    <name type="scientific">Streblomastix strix</name>
    <dbReference type="NCBI Taxonomy" id="222440"/>
    <lineage>
        <taxon>Eukaryota</taxon>
        <taxon>Metamonada</taxon>
        <taxon>Preaxostyla</taxon>
        <taxon>Oxymonadida</taxon>
        <taxon>Streblomastigidae</taxon>
        <taxon>Streblomastix</taxon>
    </lineage>
</organism>
<dbReference type="Gene3D" id="1.20.920.20">
    <property type="match status" value="1"/>
</dbReference>
<evidence type="ECO:0000313" key="2">
    <source>
        <dbReference type="Proteomes" id="UP000324800"/>
    </source>
</evidence>
<dbReference type="Gene3D" id="1.20.920.60">
    <property type="match status" value="1"/>
</dbReference>
<proteinExistence type="predicted"/>
<dbReference type="GO" id="GO:0030286">
    <property type="term" value="C:dynein complex"/>
    <property type="evidence" value="ECO:0007669"/>
    <property type="project" value="InterPro"/>
</dbReference>
<dbReference type="GO" id="GO:0007018">
    <property type="term" value="P:microtubule-based movement"/>
    <property type="evidence" value="ECO:0007669"/>
    <property type="project" value="InterPro"/>
</dbReference>
<dbReference type="EMBL" id="SNRW01036618">
    <property type="protein sequence ID" value="KAA6354267.1"/>
    <property type="molecule type" value="Genomic_DNA"/>
</dbReference>
<protein>
    <recommendedName>
        <fullName evidence="3">Dynein heavy chain</fullName>
    </recommendedName>
</protein>
<evidence type="ECO:0000313" key="1">
    <source>
        <dbReference type="EMBL" id="KAA6354267.1"/>
    </source>
</evidence>
<dbReference type="Proteomes" id="UP000324800">
    <property type="component" value="Unassembled WGS sequence"/>
</dbReference>
<dbReference type="AlphaFoldDB" id="A0A5J4T7N9"/>
<dbReference type="PANTHER" id="PTHR22878">
    <property type="entry name" value="DYNEIN HEAVY CHAIN 6, AXONEMAL-LIKE-RELATED"/>
    <property type="match status" value="1"/>
</dbReference>
<evidence type="ECO:0008006" key="3">
    <source>
        <dbReference type="Google" id="ProtNLM"/>
    </source>
</evidence>
<dbReference type="GO" id="GO:0045505">
    <property type="term" value="F:dynein intermediate chain binding"/>
    <property type="evidence" value="ECO:0007669"/>
    <property type="project" value="InterPro"/>
</dbReference>
<name>A0A5J4T7N9_9EUKA</name>
<dbReference type="GO" id="GO:0051959">
    <property type="term" value="F:dynein light intermediate chain binding"/>
    <property type="evidence" value="ECO:0007669"/>
    <property type="project" value="InterPro"/>
</dbReference>
<sequence>METQFIAIKPRLEVSQKDIIVIIQELTVQQKEVEGKEEVVCGEEAIVTQQANEIETLAEDAQNNLNKAIPKYNVAIKAVQSYDKIDISEDKSYSRSSELVIQKINERRILGKLYDYDKDILDEKMKVKLRATYINSHKFQHEVVENVSKAAKTLYLYSHVDKEVECYWGQKQSVLVQQQ</sequence>
<dbReference type="PANTHER" id="PTHR22878:SF68">
    <property type="entry name" value="DYNEIN HEAVY CHAIN 6, AXONEMAL-LIKE"/>
    <property type="match status" value="1"/>
</dbReference>
<accession>A0A5J4T7N9</accession>
<reference evidence="1 2" key="1">
    <citation type="submission" date="2019-03" db="EMBL/GenBank/DDBJ databases">
        <title>Single cell metagenomics reveals metabolic interactions within the superorganism composed of flagellate Streblomastix strix and complex community of Bacteroidetes bacteria on its surface.</title>
        <authorList>
            <person name="Treitli S.C."/>
            <person name="Kolisko M."/>
            <person name="Husnik F."/>
            <person name="Keeling P."/>
            <person name="Hampl V."/>
        </authorList>
    </citation>
    <scope>NUCLEOTIDE SEQUENCE [LARGE SCALE GENOMIC DNA]</scope>
    <source>
        <strain evidence="1">ST1C</strain>
    </source>
</reference>
<comment type="caution">
    <text evidence="1">The sequence shown here is derived from an EMBL/GenBank/DDBJ whole genome shotgun (WGS) entry which is preliminary data.</text>
</comment>
<dbReference type="InterPro" id="IPR026983">
    <property type="entry name" value="DHC"/>
</dbReference>
<gene>
    <name evidence="1" type="ORF">EZS28_050206</name>
</gene>